<dbReference type="Proteomes" id="UP000004259">
    <property type="component" value="Unassembled WGS sequence"/>
</dbReference>
<evidence type="ECO:0000313" key="2">
    <source>
        <dbReference type="EMBL" id="EGC01337.1"/>
    </source>
</evidence>
<name>E9SH11_RUMAL</name>
<protein>
    <submittedName>
        <fullName evidence="2">Uncharacterized protein</fullName>
    </submittedName>
</protein>
<sequence length="51" mass="5472">MRHNSPALSDDGAGSFFSEGGWDGRWGVGGREGFSGVFEWAADQSPSPQKR</sequence>
<dbReference type="STRING" id="246199.CUS_7539"/>
<accession>E9SH11</accession>
<proteinExistence type="predicted"/>
<dbReference type="AlphaFoldDB" id="E9SH11"/>
<gene>
    <name evidence="2" type="ORF">CUS_7539</name>
</gene>
<feature type="region of interest" description="Disordered" evidence="1">
    <location>
        <begin position="1"/>
        <end position="22"/>
    </location>
</feature>
<evidence type="ECO:0000313" key="3">
    <source>
        <dbReference type="Proteomes" id="UP000004259"/>
    </source>
</evidence>
<organism evidence="2 3">
    <name type="scientific">Ruminococcus albus 8</name>
    <dbReference type="NCBI Taxonomy" id="246199"/>
    <lineage>
        <taxon>Bacteria</taxon>
        <taxon>Bacillati</taxon>
        <taxon>Bacillota</taxon>
        <taxon>Clostridia</taxon>
        <taxon>Eubacteriales</taxon>
        <taxon>Oscillospiraceae</taxon>
        <taxon>Ruminococcus</taxon>
    </lineage>
</organism>
<comment type="caution">
    <text evidence="2">The sequence shown here is derived from an EMBL/GenBank/DDBJ whole genome shotgun (WGS) entry which is preliminary data.</text>
</comment>
<reference evidence="2 3" key="1">
    <citation type="submission" date="2011-02" db="EMBL/GenBank/DDBJ databases">
        <authorList>
            <person name="Nelson K.E."/>
            <person name="Sutton G."/>
            <person name="Torralba M."/>
            <person name="Durkin S."/>
            <person name="Harkins D."/>
            <person name="Montgomery R."/>
            <person name="Ziemer C."/>
            <person name="Klaassens E."/>
            <person name="Ocuiv P."/>
            <person name="Morrison M."/>
        </authorList>
    </citation>
    <scope>NUCLEOTIDE SEQUENCE [LARGE SCALE GENOMIC DNA]</scope>
    <source>
        <strain evidence="2 3">8</strain>
    </source>
</reference>
<evidence type="ECO:0000256" key="1">
    <source>
        <dbReference type="SAM" id="MobiDB-lite"/>
    </source>
</evidence>
<dbReference type="EMBL" id="ADKM02000130">
    <property type="protein sequence ID" value="EGC01337.1"/>
    <property type="molecule type" value="Genomic_DNA"/>
</dbReference>
<keyword evidence="3" id="KW-1185">Reference proteome</keyword>